<gene>
    <name evidence="2" type="ORF">SSLN_LOCUS4835</name>
</gene>
<evidence type="ECO:0000256" key="1">
    <source>
        <dbReference type="SAM" id="MobiDB-lite"/>
    </source>
</evidence>
<organism evidence="4">
    <name type="scientific">Schistocephalus solidus</name>
    <name type="common">Tapeworm</name>
    <dbReference type="NCBI Taxonomy" id="70667"/>
    <lineage>
        <taxon>Eukaryota</taxon>
        <taxon>Metazoa</taxon>
        <taxon>Spiralia</taxon>
        <taxon>Lophotrochozoa</taxon>
        <taxon>Platyhelminthes</taxon>
        <taxon>Cestoda</taxon>
        <taxon>Eucestoda</taxon>
        <taxon>Diphyllobothriidea</taxon>
        <taxon>Diphyllobothriidae</taxon>
        <taxon>Schistocephalus</taxon>
    </lineage>
</organism>
<keyword evidence="3" id="KW-1185">Reference proteome</keyword>
<evidence type="ECO:0000313" key="2">
    <source>
        <dbReference type="EMBL" id="VDL91220.1"/>
    </source>
</evidence>
<protein>
    <submittedName>
        <fullName evidence="2 4">Uncharacterized protein</fullName>
    </submittedName>
</protein>
<evidence type="ECO:0000313" key="3">
    <source>
        <dbReference type="Proteomes" id="UP000275846"/>
    </source>
</evidence>
<reference evidence="4" key="1">
    <citation type="submission" date="2016-06" db="UniProtKB">
        <authorList>
            <consortium name="WormBaseParasite"/>
        </authorList>
    </citation>
    <scope>IDENTIFICATION</scope>
</reference>
<feature type="compositionally biased region" description="Low complexity" evidence="1">
    <location>
        <begin position="427"/>
        <end position="451"/>
    </location>
</feature>
<dbReference type="EMBL" id="UYSU01033016">
    <property type="protein sequence ID" value="VDL91220.1"/>
    <property type="molecule type" value="Genomic_DNA"/>
</dbReference>
<name>A0A183SKT7_SCHSO</name>
<feature type="compositionally biased region" description="Basic and acidic residues" evidence="1">
    <location>
        <begin position="75"/>
        <end position="92"/>
    </location>
</feature>
<feature type="region of interest" description="Disordered" evidence="1">
    <location>
        <begin position="414"/>
        <end position="451"/>
    </location>
</feature>
<accession>A0A183SKT7</accession>
<sequence>MDSAKLTLRTMSQKINVLGIWPSLTVASKNDGARTRPPLNLINQALISSTQSRPPVLSVPHGRSNGFANAANDPVEMKPDHNETSYSRERQNPPEPPLASGALIHCLPACYQPAAVPAGGAGAFRQMAPGQATAGVGPAAAASAAGRQQQPQSVEVRHLCPVRSRAAAWFMPPPASSKDAAFVPLRRRRRTTEVAMRAPALEHGSVPLRFLGPISAFTDLNVPSTVLVREEIPRVGGCSVHPRPTPRVLHPFSSEHASCQSTILRAPLTQSNAHDQYLFINHAHHAGLPISEAGSSQAPVPAGYLNGLVKNSSDPPRERPPSSVLSPSAEWCDTNQVQPRQHPPPDTVLLQVPSEQEHGNRVEEPPTSSSFLVLQNVSTSTYVPLVTAPEKISHYTDGTACIAVNTAVLPSAADWPWPRGSRRLDRSSTQSPASISSADASASDSDLTSFV</sequence>
<dbReference type="AlphaFoldDB" id="A0A183SKT7"/>
<dbReference type="WBParaSite" id="SSLN_0000499001-mRNA-1">
    <property type="protein sequence ID" value="SSLN_0000499001-mRNA-1"/>
    <property type="gene ID" value="SSLN_0000499001"/>
</dbReference>
<feature type="region of interest" description="Disordered" evidence="1">
    <location>
        <begin position="299"/>
        <end position="349"/>
    </location>
</feature>
<evidence type="ECO:0000313" key="4">
    <source>
        <dbReference type="WBParaSite" id="SSLN_0000499001-mRNA-1"/>
    </source>
</evidence>
<reference evidence="2 3" key="2">
    <citation type="submission" date="2018-11" db="EMBL/GenBank/DDBJ databases">
        <authorList>
            <consortium name="Pathogen Informatics"/>
        </authorList>
    </citation>
    <scope>NUCLEOTIDE SEQUENCE [LARGE SCALE GENOMIC DNA]</scope>
    <source>
        <strain evidence="2 3">NST_G2</strain>
    </source>
</reference>
<dbReference type="Proteomes" id="UP000275846">
    <property type="component" value="Unassembled WGS sequence"/>
</dbReference>
<feature type="region of interest" description="Disordered" evidence="1">
    <location>
        <begin position="51"/>
        <end position="98"/>
    </location>
</feature>
<proteinExistence type="predicted"/>